<evidence type="ECO:0000313" key="3">
    <source>
        <dbReference type="Proteomes" id="UP000298030"/>
    </source>
</evidence>
<feature type="region of interest" description="Disordered" evidence="1">
    <location>
        <begin position="1"/>
        <end position="48"/>
    </location>
</feature>
<reference evidence="2 3" key="1">
    <citation type="journal article" date="2019" name="Nat. Ecol. Evol.">
        <title>Megaphylogeny resolves global patterns of mushroom evolution.</title>
        <authorList>
            <person name="Varga T."/>
            <person name="Krizsan K."/>
            <person name="Foldi C."/>
            <person name="Dima B."/>
            <person name="Sanchez-Garcia M."/>
            <person name="Sanchez-Ramirez S."/>
            <person name="Szollosi G.J."/>
            <person name="Szarkandi J.G."/>
            <person name="Papp V."/>
            <person name="Albert L."/>
            <person name="Andreopoulos W."/>
            <person name="Angelini C."/>
            <person name="Antonin V."/>
            <person name="Barry K.W."/>
            <person name="Bougher N.L."/>
            <person name="Buchanan P."/>
            <person name="Buyck B."/>
            <person name="Bense V."/>
            <person name="Catcheside P."/>
            <person name="Chovatia M."/>
            <person name="Cooper J."/>
            <person name="Damon W."/>
            <person name="Desjardin D."/>
            <person name="Finy P."/>
            <person name="Geml J."/>
            <person name="Haridas S."/>
            <person name="Hughes K."/>
            <person name="Justo A."/>
            <person name="Karasinski D."/>
            <person name="Kautmanova I."/>
            <person name="Kiss B."/>
            <person name="Kocsube S."/>
            <person name="Kotiranta H."/>
            <person name="LaButti K.M."/>
            <person name="Lechner B.E."/>
            <person name="Liimatainen K."/>
            <person name="Lipzen A."/>
            <person name="Lukacs Z."/>
            <person name="Mihaltcheva S."/>
            <person name="Morgado L.N."/>
            <person name="Niskanen T."/>
            <person name="Noordeloos M.E."/>
            <person name="Ohm R.A."/>
            <person name="Ortiz-Santana B."/>
            <person name="Ovrebo C."/>
            <person name="Racz N."/>
            <person name="Riley R."/>
            <person name="Savchenko A."/>
            <person name="Shiryaev A."/>
            <person name="Soop K."/>
            <person name="Spirin V."/>
            <person name="Szebenyi C."/>
            <person name="Tomsovsky M."/>
            <person name="Tulloss R.E."/>
            <person name="Uehling J."/>
            <person name="Grigoriev I.V."/>
            <person name="Vagvolgyi C."/>
            <person name="Papp T."/>
            <person name="Martin F.M."/>
            <person name="Miettinen O."/>
            <person name="Hibbett D.S."/>
            <person name="Nagy L.G."/>
        </authorList>
    </citation>
    <scope>NUCLEOTIDE SEQUENCE [LARGE SCALE GENOMIC DNA]</scope>
    <source>
        <strain evidence="2 3">FP101781</strain>
    </source>
</reference>
<evidence type="ECO:0000256" key="1">
    <source>
        <dbReference type="SAM" id="MobiDB-lite"/>
    </source>
</evidence>
<feature type="compositionally biased region" description="Basic and acidic residues" evidence="1">
    <location>
        <begin position="13"/>
        <end position="34"/>
    </location>
</feature>
<evidence type="ECO:0000313" key="2">
    <source>
        <dbReference type="EMBL" id="TEB13553.1"/>
    </source>
</evidence>
<dbReference type="Proteomes" id="UP000298030">
    <property type="component" value="Unassembled WGS sequence"/>
</dbReference>
<accession>A0A4Y7RXI0</accession>
<feature type="compositionally biased region" description="Polar residues" evidence="1">
    <location>
        <begin position="1"/>
        <end position="10"/>
    </location>
</feature>
<dbReference type="EMBL" id="QPFP01000415">
    <property type="protein sequence ID" value="TEB13553.1"/>
    <property type="molecule type" value="Genomic_DNA"/>
</dbReference>
<proteinExistence type="predicted"/>
<dbReference type="OrthoDB" id="1029639at2759"/>
<sequence>MAPPRTTSYRLLSLEDHDGEKVPVSKDAEQEQKTAQDSTEAMPGALPPAGLLLPFQTGTLSVGVKRQGSTSPFPEGEEKDKAILSQFIHEQFYGEWYHNAAVIVAVGPLWFSSLTRTLTSCHRL</sequence>
<dbReference type="AlphaFoldDB" id="A0A4Y7RXI0"/>
<name>A0A4Y7RXI0_COPMI</name>
<comment type="caution">
    <text evidence="2">The sequence shown here is derived from an EMBL/GenBank/DDBJ whole genome shotgun (WGS) entry which is preliminary data.</text>
</comment>
<organism evidence="2 3">
    <name type="scientific">Coprinellus micaceus</name>
    <name type="common">Glistening ink-cap mushroom</name>
    <name type="synonym">Coprinus micaceus</name>
    <dbReference type="NCBI Taxonomy" id="71717"/>
    <lineage>
        <taxon>Eukaryota</taxon>
        <taxon>Fungi</taxon>
        <taxon>Dikarya</taxon>
        <taxon>Basidiomycota</taxon>
        <taxon>Agaricomycotina</taxon>
        <taxon>Agaricomycetes</taxon>
        <taxon>Agaricomycetidae</taxon>
        <taxon>Agaricales</taxon>
        <taxon>Agaricineae</taxon>
        <taxon>Psathyrellaceae</taxon>
        <taxon>Coprinellus</taxon>
    </lineage>
</organism>
<protein>
    <submittedName>
        <fullName evidence="2">Uncharacterized protein</fullName>
    </submittedName>
</protein>
<keyword evidence="3" id="KW-1185">Reference proteome</keyword>
<gene>
    <name evidence="2" type="ORF">FA13DRAFT_956071</name>
</gene>
<dbReference type="STRING" id="71717.A0A4Y7RXI0"/>